<dbReference type="GO" id="GO:0003999">
    <property type="term" value="F:adenine phosphoribosyltransferase activity"/>
    <property type="evidence" value="ECO:0007669"/>
    <property type="project" value="TreeGrafter"/>
</dbReference>
<dbReference type="AlphaFoldDB" id="A0A562V4Y4"/>
<dbReference type="Gene3D" id="3.40.50.2020">
    <property type="match status" value="1"/>
</dbReference>
<dbReference type="InterPro" id="IPR029057">
    <property type="entry name" value="PRTase-like"/>
</dbReference>
<keyword evidence="5 11" id="KW-0328">Glycosyltransferase</keyword>
<sequence length="206" mass="21180">MTRLVAASASPGAGAVESRLQWRGGATDLWPLLRVPADMSAVADALATGLPDADVVLGPDPGGVLLGPPVAERLRVPFAPVCRDRRFFFQGPHATVTAPTGDGELWAHAAALPPGTRAVLVDDWTESGGTLRAARALVDSAGARLVGVALLVDCLPEDVRRLLTDGGTVVRALARPEARRGDGISAAGARDADSGGRDRSPNRSAS</sequence>
<evidence type="ECO:0000256" key="6">
    <source>
        <dbReference type="ARBA" id="ARBA00022679"/>
    </source>
</evidence>
<feature type="compositionally biased region" description="Basic and acidic residues" evidence="9">
    <location>
        <begin position="190"/>
        <end position="206"/>
    </location>
</feature>
<comment type="subcellular location">
    <subcellularLocation>
        <location evidence="1">Cytoplasm</location>
    </subcellularLocation>
</comment>
<comment type="subunit">
    <text evidence="3">Homodimer.</text>
</comment>
<evidence type="ECO:0000256" key="5">
    <source>
        <dbReference type="ARBA" id="ARBA00022676"/>
    </source>
</evidence>
<comment type="pathway">
    <text evidence="8">Purine metabolism.</text>
</comment>
<feature type="domain" description="Phosphoribosyltransferase" evidence="10">
    <location>
        <begin position="54"/>
        <end position="153"/>
    </location>
</feature>
<dbReference type="GO" id="GO:0006166">
    <property type="term" value="P:purine ribonucleoside salvage"/>
    <property type="evidence" value="ECO:0007669"/>
    <property type="project" value="UniProtKB-KW"/>
</dbReference>
<evidence type="ECO:0000256" key="2">
    <source>
        <dbReference type="ARBA" id="ARBA00008391"/>
    </source>
</evidence>
<evidence type="ECO:0000256" key="9">
    <source>
        <dbReference type="SAM" id="MobiDB-lite"/>
    </source>
</evidence>
<dbReference type="EMBL" id="VLLL01000006">
    <property type="protein sequence ID" value="TWJ12961.1"/>
    <property type="molecule type" value="Genomic_DNA"/>
</dbReference>
<organism evidence="11 12">
    <name type="scientific">Stackebrandtia albiflava</name>
    <dbReference type="NCBI Taxonomy" id="406432"/>
    <lineage>
        <taxon>Bacteria</taxon>
        <taxon>Bacillati</taxon>
        <taxon>Actinomycetota</taxon>
        <taxon>Actinomycetes</taxon>
        <taxon>Glycomycetales</taxon>
        <taxon>Glycomycetaceae</taxon>
        <taxon>Stackebrandtia</taxon>
    </lineage>
</organism>
<dbReference type="InterPro" id="IPR000836">
    <property type="entry name" value="PRTase_dom"/>
</dbReference>
<gene>
    <name evidence="11" type="ORF">LX16_3728</name>
</gene>
<dbReference type="OrthoDB" id="7740853at2"/>
<dbReference type="Proteomes" id="UP000321617">
    <property type="component" value="Unassembled WGS sequence"/>
</dbReference>
<keyword evidence="12" id="KW-1185">Reference proteome</keyword>
<evidence type="ECO:0000259" key="10">
    <source>
        <dbReference type="Pfam" id="PF00156"/>
    </source>
</evidence>
<dbReference type="RefSeq" id="WP_147140481.1">
    <property type="nucleotide sequence ID" value="NZ_BAABIJ010000002.1"/>
</dbReference>
<comment type="similarity">
    <text evidence="2">Belongs to the purine/pyrimidine phosphoribosyltransferase family.</text>
</comment>
<keyword evidence="6 11" id="KW-0808">Transferase</keyword>
<accession>A0A562V4Y4</accession>
<evidence type="ECO:0000256" key="7">
    <source>
        <dbReference type="ARBA" id="ARBA00022726"/>
    </source>
</evidence>
<keyword evidence="4" id="KW-0963">Cytoplasm</keyword>
<dbReference type="SUPFAM" id="SSF53271">
    <property type="entry name" value="PRTase-like"/>
    <property type="match status" value="1"/>
</dbReference>
<dbReference type="InterPro" id="IPR050120">
    <property type="entry name" value="Adenine_PRTase"/>
</dbReference>
<evidence type="ECO:0000256" key="4">
    <source>
        <dbReference type="ARBA" id="ARBA00022490"/>
    </source>
</evidence>
<evidence type="ECO:0000256" key="1">
    <source>
        <dbReference type="ARBA" id="ARBA00004496"/>
    </source>
</evidence>
<evidence type="ECO:0000313" key="11">
    <source>
        <dbReference type="EMBL" id="TWJ12961.1"/>
    </source>
</evidence>
<dbReference type="GO" id="GO:0005737">
    <property type="term" value="C:cytoplasm"/>
    <property type="evidence" value="ECO:0007669"/>
    <property type="project" value="UniProtKB-SubCell"/>
</dbReference>
<evidence type="ECO:0000256" key="8">
    <source>
        <dbReference type="ARBA" id="ARBA00025704"/>
    </source>
</evidence>
<dbReference type="Pfam" id="PF00156">
    <property type="entry name" value="Pribosyltran"/>
    <property type="match status" value="1"/>
</dbReference>
<dbReference type="PANTHER" id="PTHR11776:SF7">
    <property type="entry name" value="PHOSPHORIBOSYLTRANSFERASE DOMAIN-CONTAINING PROTEIN"/>
    <property type="match status" value="1"/>
</dbReference>
<name>A0A562V4Y4_9ACTN</name>
<reference evidence="11 12" key="1">
    <citation type="journal article" date="2013" name="Stand. Genomic Sci.">
        <title>Genomic Encyclopedia of Type Strains, Phase I: The one thousand microbial genomes (KMG-I) project.</title>
        <authorList>
            <person name="Kyrpides N.C."/>
            <person name="Woyke T."/>
            <person name="Eisen J.A."/>
            <person name="Garrity G."/>
            <person name="Lilburn T.G."/>
            <person name="Beck B.J."/>
            <person name="Whitman W.B."/>
            <person name="Hugenholtz P."/>
            <person name="Klenk H.P."/>
        </authorList>
    </citation>
    <scope>NUCLEOTIDE SEQUENCE [LARGE SCALE GENOMIC DNA]</scope>
    <source>
        <strain evidence="11 12">DSM 45044</strain>
    </source>
</reference>
<dbReference type="CDD" id="cd06223">
    <property type="entry name" value="PRTases_typeI"/>
    <property type="match status" value="1"/>
</dbReference>
<comment type="caution">
    <text evidence="11">The sequence shown here is derived from an EMBL/GenBank/DDBJ whole genome shotgun (WGS) entry which is preliminary data.</text>
</comment>
<evidence type="ECO:0000256" key="3">
    <source>
        <dbReference type="ARBA" id="ARBA00011738"/>
    </source>
</evidence>
<proteinExistence type="inferred from homology"/>
<keyword evidence="7" id="KW-0660">Purine salvage</keyword>
<feature type="region of interest" description="Disordered" evidence="9">
    <location>
        <begin position="179"/>
        <end position="206"/>
    </location>
</feature>
<evidence type="ECO:0000313" key="12">
    <source>
        <dbReference type="Proteomes" id="UP000321617"/>
    </source>
</evidence>
<protein>
    <submittedName>
        <fullName evidence="11">Adenine/guanine phosphoribosyltransferase-like PRPP-binding protein</fullName>
    </submittedName>
</protein>
<dbReference type="PANTHER" id="PTHR11776">
    <property type="entry name" value="ADENINE PHOSPHORIBOSYLTRANSFERASE"/>
    <property type="match status" value="1"/>
</dbReference>